<dbReference type="GO" id="GO:0008115">
    <property type="term" value="F:sarcosine oxidase activity"/>
    <property type="evidence" value="ECO:0007669"/>
    <property type="project" value="TreeGrafter"/>
</dbReference>
<evidence type="ECO:0000256" key="2">
    <source>
        <dbReference type="ARBA" id="ARBA00010989"/>
    </source>
</evidence>
<dbReference type="PANTHER" id="PTHR10961:SF37">
    <property type="entry name" value="FAD DEPENDENT OXIDOREDUCTASE DOMAIN-CONTAINING PROTEIN"/>
    <property type="match status" value="1"/>
</dbReference>
<evidence type="ECO:0000256" key="1">
    <source>
        <dbReference type="ARBA" id="ARBA00001974"/>
    </source>
</evidence>
<keyword evidence="5" id="KW-0560">Oxidoreductase</keyword>
<dbReference type="Gene3D" id="3.50.50.60">
    <property type="entry name" value="FAD/NAD(P)-binding domain"/>
    <property type="match status" value="1"/>
</dbReference>
<dbReference type="Proteomes" id="UP000799436">
    <property type="component" value="Unassembled WGS sequence"/>
</dbReference>
<dbReference type="PANTHER" id="PTHR10961">
    <property type="entry name" value="PEROXISOMAL SARCOSINE OXIDASE"/>
    <property type="match status" value="1"/>
</dbReference>
<evidence type="ECO:0000313" key="8">
    <source>
        <dbReference type="Proteomes" id="UP000799436"/>
    </source>
</evidence>
<dbReference type="Pfam" id="PF01266">
    <property type="entry name" value="DAO"/>
    <property type="match status" value="1"/>
</dbReference>
<name>A0A6G1KXY9_9PEZI</name>
<gene>
    <name evidence="7" type="ORF">EJ03DRAFT_377733</name>
</gene>
<evidence type="ECO:0000256" key="3">
    <source>
        <dbReference type="ARBA" id="ARBA00022630"/>
    </source>
</evidence>
<dbReference type="AlphaFoldDB" id="A0A6G1KXY9"/>
<dbReference type="GO" id="GO:0050660">
    <property type="term" value="F:flavin adenine dinucleotide binding"/>
    <property type="evidence" value="ECO:0007669"/>
    <property type="project" value="InterPro"/>
</dbReference>
<evidence type="ECO:0000256" key="4">
    <source>
        <dbReference type="ARBA" id="ARBA00022827"/>
    </source>
</evidence>
<dbReference type="InterPro" id="IPR045170">
    <property type="entry name" value="MTOX"/>
</dbReference>
<keyword evidence="3" id="KW-0285">Flavoprotein</keyword>
<organism evidence="7 8">
    <name type="scientific">Teratosphaeria nubilosa</name>
    <dbReference type="NCBI Taxonomy" id="161662"/>
    <lineage>
        <taxon>Eukaryota</taxon>
        <taxon>Fungi</taxon>
        <taxon>Dikarya</taxon>
        <taxon>Ascomycota</taxon>
        <taxon>Pezizomycotina</taxon>
        <taxon>Dothideomycetes</taxon>
        <taxon>Dothideomycetidae</taxon>
        <taxon>Mycosphaerellales</taxon>
        <taxon>Teratosphaeriaceae</taxon>
        <taxon>Teratosphaeria</taxon>
    </lineage>
</organism>
<dbReference type="EMBL" id="ML995890">
    <property type="protein sequence ID" value="KAF2765496.1"/>
    <property type="molecule type" value="Genomic_DNA"/>
</dbReference>
<protein>
    <submittedName>
        <fullName evidence="7">FAD/NAD(P)-binding domain-containing protein</fullName>
    </submittedName>
</protein>
<proteinExistence type="inferred from homology"/>
<reference evidence="7" key="1">
    <citation type="journal article" date="2020" name="Stud. Mycol.">
        <title>101 Dothideomycetes genomes: a test case for predicting lifestyles and emergence of pathogens.</title>
        <authorList>
            <person name="Haridas S."/>
            <person name="Albert R."/>
            <person name="Binder M."/>
            <person name="Bloem J."/>
            <person name="Labutti K."/>
            <person name="Salamov A."/>
            <person name="Andreopoulos B."/>
            <person name="Baker S."/>
            <person name="Barry K."/>
            <person name="Bills G."/>
            <person name="Bluhm B."/>
            <person name="Cannon C."/>
            <person name="Castanera R."/>
            <person name="Culley D."/>
            <person name="Daum C."/>
            <person name="Ezra D."/>
            <person name="Gonzalez J."/>
            <person name="Henrissat B."/>
            <person name="Kuo A."/>
            <person name="Liang C."/>
            <person name="Lipzen A."/>
            <person name="Lutzoni F."/>
            <person name="Magnuson J."/>
            <person name="Mondo S."/>
            <person name="Nolan M."/>
            <person name="Ohm R."/>
            <person name="Pangilinan J."/>
            <person name="Park H.-J."/>
            <person name="Ramirez L."/>
            <person name="Alfaro M."/>
            <person name="Sun H."/>
            <person name="Tritt A."/>
            <person name="Yoshinaga Y."/>
            <person name="Zwiers L.-H."/>
            <person name="Turgeon B."/>
            <person name="Goodwin S."/>
            <person name="Spatafora J."/>
            <person name="Crous P."/>
            <person name="Grigoriev I."/>
        </authorList>
    </citation>
    <scope>NUCLEOTIDE SEQUENCE</scope>
    <source>
        <strain evidence="7">CBS 116005</strain>
    </source>
</reference>
<sequence>MEPTVLVVGAGTFGTSTAYHLAQSYKDPSRVTVVDRSPSPPKEAASIDVNRIIRTDYTSSLYCQLANEAIQGWRWNLDVQQYFHWTGWIVMDEDGSDFSAQVKRVFAERGSLAVEDLALLELGDRWAALKGTDIAGFSHAYFNGEAGWCNAHGATANVMAVAEKRGVNRITDQVTELLLDTNGSRVAGVRTAKGQCLTADKVVLAAGAWTSSLMSPIEDALHVSENDRVENQVQATGRVSAYYHVSQEETDRLTKIPIVRYGEFVEVIPPSRENRTIKYNDSRHGFVNTMTTKDGHRISVPVVPEKGQYDVPASIQKETHQLLTSRLMPRLTQGRRPDYWRMCWDAVTPTEDWLMCKHPHSRLNNLYLAVGGSFHSYKFLPNAGKYMLNVLNGHSNGPEKDGAWGWKDEETLKTGDKRSKSKREFNDFVKSSTLHCAKL</sequence>
<dbReference type="OrthoDB" id="2219495at2759"/>
<keyword evidence="8" id="KW-1185">Reference proteome</keyword>
<comment type="cofactor">
    <cofactor evidence="1">
        <name>FAD</name>
        <dbReference type="ChEBI" id="CHEBI:57692"/>
    </cofactor>
</comment>
<dbReference type="Gene3D" id="3.30.9.10">
    <property type="entry name" value="D-Amino Acid Oxidase, subunit A, domain 2"/>
    <property type="match status" value="1"/>
</dbReference>
<accession>A0A6G1KXY9</accession>
<evidence type="ECO:0000259" key="6">
    <source>
        <dbReference type="Pfam" id="PF01266"/>
    </source>
</evidence>
<evidence type="ECO:0000313" key="7">
    <source>
        <dbReference type="EMBL" id="KAF2765496.1"/>
    </source>
</evidence>
<evidence type="ECO:0000256" key="5">
    <source>
        <dbReference type="ARBA" id="ARBA00023002"/>
    </source>
</evidence>
<dbReference type="InterPro" id="IPR006076">
    <property type="entry name" value="FAD-dep_OxRdtase"/>
</dbReference>
<dbReference type="InterPro" id="IPR036188">
    <property type="entry name" value="FAD/NAD-bd_sf"/>
</dbReference>
<comment type="similarity">
    <text evidence="2">Belongs to the MSOX/MTOX family.</text>
</comment>
<keyword evidence="4" id="KW-0274">FAD</keyword>
<dbReference type="GO" id="GO:0051698">
    <property type="term" value="F:saccharopine oxidase activity"/>
    <property type="evidence" value="ECO:0007669"/>
    <property type="project" value="TreeGrafter"/>
</dbReference>
<feature type="domain" description="FAD dependent oxidoreductase" evidence="6">
    <location>
        <begin position="5"/>
        <end position="387"/>
    </location>
</feature>
<dbReference type="SUPFAM" id="SSF51905">
    <property type="entry name" value="FAD/NAD(P)-binding domain"/>
    <property type="match status" value="1"/>
</dbReference>